<organism evidence="1 2">
    <name type="scientific">Pyropia yezoensis</name>
    <name type="common">Susabi-nori</name>
    <name type="synonym">Porphyra yezoensis</name>
    <dbReference type="NCBI Taxonomy" id="2788"/>
    <lineage>
        <taxon>Eukaryota</taxon>
        <taxon>Rhodophyta</taxon>
        <taxon>Bangiophyceae</taxon>
        <taxon>Bangiales</taxon>
        <taxon>Bangiaceae</taxon>
        <taxon>Pyropia</taxon>
    </lineage>
</organism>
<comment type="caution">
    <text evidence="1">The sequence shown here is derived from an EMBL/GenBank/DDBJ whole genome shotgun (WGS) entry which is preliminary data.</text>
</comment>
<dbReference type="EMBL" id="CM020618">
    <property type="protein sequence ID" value="KAK1860643.1"/>
    <property type="molecule type" value="Genomic_DNA"/>
</dbReference>
<reference evidence="1" key="1">
    <citation type="submission" date="2019-11" db="EMBL/GenBank/DDBJ databases">
        <title>Nori genome reveals adaptations in red seaweeds to the harsh intertidal environment.</title>
        <authorList>
            <person name="Wang D."/>
            <person name="Mao Y."/>
        </authorList>
    </citation>
    <scope>NUCLEOTIDE SEQUENCE</scope>
    <source>
        <tissue evidence="1">Gametophyte</tissue>
    </source>
</reference>
<proteinExistence type="predicted"/>
<accession>A0ACC3BSV9</accession>
<gene>
    <name evidence="1" type="ORF">I4F81_003231</name>
</gene>
<keyword evidence="2" id="KW-1185">Reference proteome</keyword>
<protein>
    <submittedName>
        <fullName evidence="1">Uncharacterized protein</fullName>
    </submittedName>
</protein>
<evidence type="ECO:0000313" key="1">
    <source>
        <dbReference type="EMBL" id="KAK1860643.1"/>
    </source>
</evidence>
<sequence length="648" mass="64527">MPPPPGGAYLEALPTRLRWREARQARAAAAAEAAPLATAVAYAALLPTAEAVAATAVALRSNDHADRVAGLRALVRSSRYPGGPPIASALAAVASRSADAEPVRAAGVAALAALPARLFTRDALPAIDAIVAAAVASGDTEGLKWHLECLLVRRLWAVDAAWATTRLVRLATMDEQHAAGGDDLPVRSCPWSEAAVRVLVAEDASTTLLPTVGGAVAAGATDLLDTLLAKAAAAATGGGDGERGVRPFGPHVQLPLETLLCRHHRYRRWTAGQQGAFAAALYAQAATPWQQLGFSVRGAALTGLARLDAAPGPGGRLETLLAVVSCGGPEAPTATAALIQLLSRVAPAEAVGVLGQIPLGPPPGVGKMIVRAAATIGGPQGRQLVLALAGSGGGKRGTRQGKAAGAAGAREGPMRSGGSPAAWDAADAAAAVRSGRPPSAATAVRYAAVLTTVLSRPRGAARVATLEALPDLRLQTVPPGLARAVAALGGSPVAREASLLPAEALAWRAVGAEVLDVVVGCPAAAAEAIQLASALCPTAPFVAVLAGVAAAAAVDGPAGGGLGADAAAATAAAVAARSVPGRVERALRGAADPHLRRVALAALVASAASRGWDPARLRLLEGTYRVDVNPGVAGAAYWVDADEEGGSG</sequence>
<evidence type="ECO:0000313" key="2">
    <source>
        <dbReference type="Proteomes" id="UP000798662"/>
    </source>
</evidence>
<name>A0ACC3BSV9_PYRYE</name>
<dbReference type="Proteomes" id="UP000798662">
    <property type="component" value="Chromosome 1"/>
</dbReference>